<dbReference type="InterPro" id="IPR011195">
    <property type="entry name" value="UCP010256"/>
</dbReference>
<dbReference type="EMBL" id="CP097463">
    <property type="protein sequence ID" value="WAX57604.1"/>
    <property type="molecule type" value="Genomic_DNA"/>
</dbReference>
<dbReference type="InterPro" id="IPR036465">
    <property type="entry name" value="vWFA_dom_sf"/>
</dbReference>
<dbReference type="PANTHER" id="PTHR39338">
    <property type="entry name" value="BLL5662 PROTEIN-RELATED"/>
    <property type="match status" value="1"/>
</dbReference>
<accession>A0ABY7JYU6</accession>
<dbReference type="InterPro" id="IPR008912">
    <property type="entry name" value="Uncharacterised_CoxE"/>
</dbReference>
<organism evidence="2 3">
    <name type="scientific">Jatrophihabitans cynanchi</name>
    <dbReference type="NCBI Taxonomy" id="2944128"/>
    <lineage>
        <taxon>Bacteria</taxon>
        <taxon>Bacillati</taxon>
        <taxon>Actinomycetota</taxon>
        <taxon>Actinomycetes</taxon>
        <taxon>Jatrophihabitantales</taxon>
        <taxon>Jatrophihabitantaceae</taxon>
        <taxon>Jatrophihabitans</taxon>
    </lineage>
</organism>
<protein>
    <submittedName>
        <fullName evidence="2">VWA domain-containing protein</fullName>
    </submittedName>
</protein>
<sequence length="368" mass="40067">MSAPVDVLTGFARALRAAGVAADRTRLTTSVAALARVDPRDRDQVYWATRLTLCSEPDDLPKFDALFDAWFGLHRPPLPVPSMDRPLPQVAAVRTLAADVSGEPDDTDEDLLCTAAADTELLRTHDIAALSAEERAEVHRMIALLAPRVGTRRTLRLTRGGRKRLDVPRTVRQMLRDGGEPGALRYQRRRDRPRRLVLLLDVSGSMAPYADVLLRFAHAAVRVAPASTEAFTVGTRLTRVTRQLRLRDPELALRAAGAAVPDWSGGTRLGEALRAFLDRWGQRGTARGAVVVIASDGWERGDAALLGEQMARLARLAHTVVWVNPHKGKSGFAPLTAGMMAALPHLDDLVSGHSFDALRNVAEVIAHA</sequence>
<dbReference type="Gene3D" id="3.40.50.410">
    <property type="entry name" value="von Willebrand factor, type A domain"/>
    <property type="match status" value="1"/>
</dbReference>
<dbReference type="CDD" id="cd00198">
    <property type="entry name" value="vWFA"/>
    <property type="match status" value="1"/>
</dbReference>
<feature type="domain" description="VWFA" evidence="1">
    <location>
        <begin position="193"/>
        <end position="359"/>
    </location>
</feature>
<name>A0ABY7JYU6_9ACTN</name>
<dbReference type="InterPro" id="IPR002035">
    <property type="entry name" value="VWF_A"/>
</dbReference>
<dbReference type="SUPFAM" id="SSF53300">
    <property type="entry name" value="vWA-like"/>
    <property type="match status" value="1"/>
</dbReference>
<dbReference type="Pfam" id="PF05762">
    <property type="entry name" value="VWA_CoxE"/>
    <property type="match status" value="1"/>
</dbReference>
<keyword evidence="3" id="KW-1185">Reference proteome</keyword>
<reference evidence="2" key="1">
    <citation type="submission" date="2022-05" db="EMBL/GenBank/DDBJ databases">
        <title>Jatrophihabitans sp. SB3-54 whole genome sequence.</title>
        <authorList>
            <person name="Suh M.K."/>
            <person name="Eom M.K."/>
            <person name="Kim J.S."/>
            <person name="Kim H.S."/>
            <person name="Do H.E."/>
            <person name="Shin Y.K."/>
            <person name="Lee J.-S."/>
        </authorList>
    </citation>
    <scope>NUCLEOTIDE SEQUENCE</scope>
    <source>
        <strain evidence="2">SB3-54</strain>
    </source>
</reference>
<dbReference type="SMART" id="SM00327">
    <property type="entry name" value="VWA"/>
    <property type="match status" value="1"/>
</dbReference>
<dbReference type="RefSeq" id="WP_269444149.1">
    <property type="nucleotide sequence ID" value="NZ_CP097463.1"/>
</dbReference>
<proteinExistence type="predicted"/>
<evidence type="ECO:0000313" key="3">
    <source>
        <dbReference type="Proteomes" id="UP001164693"/>
    </source>
</evidence>
<dbReference type="PIRSF" id="PIRSF010256">
    <property type="entry name" value="CoxE_vWa"/>
    <property type="match status" value="1"/>
</dbReference>
<evidence type="ECO:0000313" key="2">
    <source>
        <dbReference type="EMBL" id="WAX57604.1"/>
    </source>
</evidence>
<dbReference type="Proteomes" id="UP001164693">
    <property type="component" value="Chromosome"/>
</dbReference>
<evidence type="ECO:0000259" key="1">
    <source>
        <dbReference type="SMART" id="SM00327"/>
    </source>
</evidence>
<gene>
    <name evidence="2" type="ORF">M6B22_02270</name>
</gene>
<dbReference type="PANTHER" id="PTHR39338:SF6">
    <property type="entry name" value="BLL5662 PROTEIN"/>
    <property type="match status" value="1"/>
</dbReference>